<evidence type="ECO:0000313" key="4">
    <source>
        <dbReference type="Proteomes" id="UP001175228"/>
    </source>
</evidence>
<sequence length="310" mass="34451">MARCIEGTSLSRIGQALNARKGIFGNSVVFGKAVLLVARHVAHPLSIYMLSHFSISAFFRDDNIRRSLDYHIHGKDAYSCARVIFNIQSCPAARYHPAFVYGMNFGSTQRINFRRDGSESSGVYGGGVCMEEGYGGAGRGVYTTPCLANFLASRLSQPPFVHSNWGHSDLERDPDFLDIEFCCETTDRVPGSRGRCMSRGGELGRLRARATREVSESFRFIECSPWHLLLSEDLNLPSSTYNATSMPRGTSAATEFCFETTYRVPASEGRYIGNTREVRMKHMRSALAETGSREGCGHVLFMRTKVISPH</sequence>
<dbReference type="EMBL" id="JAUEPU010000126">
    <property type="protein sequence ID" value="KAK0476554.1"/>
    <property type="molecule type" value="Genomic_DNA"/>
</dbReference>
<dbReference type="AlphaFoldDB" id="A0AA39P3L2"/>
<evidence type="ECO:0000313" key="3">
    <source>
        <dbReference type="EMBL" id="KAK0476560.1"/>
    </source>
</evidence>
<accession>A0AA39P3L2</accession>
<proteinExistence type="predicted"/>
<protein>
    <submittedName>
        <fullName evidence="1">Uncharacterized protein</fullName>
    </submittedName>
</protein>
<evidence type="ECO:0000313" key="2">
    <source>
        <dbReference type="EMBL" id="KAK0476556.1"/>
    </source>
</evidence>
<dbReference type="EMBL" id="JAUEPU010000126">
    <property type="protein sequence ID" value="KAK0476556.1"/>
    <property type="molecule type" value="Genomic_DNA"/>
</dbReference>
<comment type="caution">
    <text evidence="1">The sequence shown here is derived from an EMBL/GenBank/DDBJ whole genome shotgun (WGS) entry which is preliminary data.</text>
</comment>
<reference evidence="1" key="1">
    <citation type="submission" date="2023-06" db="EMBL/GenBank/DDBJ databases">
        <authorList>
            <consortium name="Lawrence Berkeley National Laboratory"/>
            <person name="Ahrendt S."/>
            <person name="Sahu N."/>
            <person name="Indic B."/>
            <person name="Wong-Bajracharya J."/>
            <person name="Merenyi Z."/>
            <person name="Ke H.-M."/>
            <person name="Monk M."/>
            <person name="Kocsube S."/>
            <person name="Drula E."/>
            <person name="Lipzen A."/>
            <person name="Balint B."/>
            <person name="Henrissat B."/>
            <person name="Andreopoulos B."/>
            <person name="Martin F.M."/>
            <person name="Harder C.B."/>
            <person name="Rigling D."/>
            <person name="Ford K.L."/>
            <person name="Foster G.D."/>
            <person name="Pangilinan J."/>
            <person name="Papanicolaou A."/>
            <person name="Barry K."/>
            <person name="LaButti K."/>
            <person name="Viragh M."/>
            <person name="Koriabine M."/>
            <person name="Yan M."/>
            <person name="Riley R."/>
            <person name="Champramary S."/>
            <person name="Plett K.L."/>
            <person name="Tsai I.J."/>
            <person name="Slot J."/>
            <person name="Sipos G."/>
            <person name="Plett J."/>
            <person name="Nagy L.G."/>
            <person name="Grigoriev I.V."/>
        </authorList>
    </citation>
    <scope>NUCLEOTIDE SEQUENCE</scope>
    <source>
        <strain evidence="1">HWK02</strain>
    </source>
</reference>
<dbReference type="EMBL" id="JAUEPU010000126">
    <property type="protein sequence ID" value="KAK0476560.1"/>
    <property type="molecule type" value="Genomic_DNA"/>
</dbReference>
<evidence type="ECO:0000313" key="1">
    <source>
        <dbReference type="EMBL" id="KAK0476554.1"/>
    </source>
</evidence>
<keyword evidence="4" id="KW-1185">Reference proteome</keyword>
<dbReference type="Proteomes" id="UP001175228">
    <property type="component" value="Unassembled WGS sequence"/>
</dbReference>
<gene>
    <name evidence="1" type="ORF">EDD18DRAFT_1366209</name>
    <name evidence="3" type="ORF">EDD18DRAFT_1366215</name>
    <name evidence="2" type="ORF">EDD18DRAFT_1383397</name>
</gene>
<name>A0AA39P3L2_9AGAR</name>
<organism evidence="1 4">
    <name type="scientific">Armillaria luteobubalina</name>
    <dbReference type="NCBI Taxonomy" id="153913"/>
    <lineage>
        <taxon>Eukaryota</taxon>
        <taxon>Fungi</taxon>
        <taxon>Dikarya</taxon>
        <taxon>Basidiomycota</taxon>
        <taxon>Agaricomycotina</taxon>
        <taxon>Agaricomycetes</taxon>
        <taxon>Agaricomycetidae</taxon>
        <taxon>Agaricales</taxon>
        <taxon>Marasmiineae</taxon>
        <taxon>Physalacriaceae</taxon>
        <taxon>Armillaria</taxon>
    </lineage>
</organism>